<sequence>MFHKQQGSTLVIVLFVLTAMAVMAVGMVKLNWSQSDTTAKEVLSTRAWFAANSGNEVGLAKLFPLGDEVKAVGCKTAFGATEKLSLNMIAGCSIQVTCDEYKVSGAMTTYQLTSMATCGSNKNQVSRIQETWAKDITEY</sequence>
<evidence type="ECO:0000313" key="2">
    <source>
        <dbReference type="Proteomes" id="UP000078503"/>
    </source>
</evidence>
<dbReference type="AlphaFoldDB" id="A0A178KH23"/>
<dbReference type="Proteomes" id="UP000078503">
    <property type="component" value="Unassembled WGS sequence"/>
</dbReference>
<comment type="caution">
    <text evidence="1">The sequence shown here is derived from an EMBL/GenBank/DDBJ whole genome shotgun (WGS) entry which is preliminary data.</text>
</comment>
<keyword evidence="2" id="KW-1185">Reference proteome</keyword>
<protein>
    <recommendedName>
        <fullName evidence="3">MSHA biogenesis protein MshP</fullName>
    </recommendedName>
</protein>
<evidence type="ECO:0008006" key="3">
    <source>
        <dbReference type="Google" id="ProtNLM"/>
    </source>
</evidence>
<name>A0A178KH23_9GAMM</name>
<dbReference type="RefSeq" id="WP_232321957.1">
    <property type="nucleotide sequence ID" value="NZ_LVHF01000018.1"/>
</dbReference>
<organism evidence="1 2">
    <name type="scientific">Photobacterium jeanii</name>
    <dbReference type="NCBI Taxonomy" id="858640"/>
    <lineage>
        <taxon>Bacteria</taxon>
        <taxon>Pseudomonadati</taxon>
        <taxon>Pseudomonadota</taxon>
        <taxon>Gammaproteobacteria</taxon>
        <taxon>Vibrionales</taxon>
        <taxon>Vibrionaceae</taxon>
        <taxon>Photobacterium</taxon>
    </lineage>
</organism>
<proteinExistence type="predicted"/>
<reference evidence="1 2" key="1">
    <citation type="submission" date="2016-03" db="EMBL/GenBank/DDBJ databases">
        <title>Photobacterium proteolyticum sp. nov. a protease producing bacterium isolated from ocean sediments of Laizhou Bay.</title>
        <authorList>
            <person name="Li Y."/>
        </authorList>
    </citation>
    <scope>NUCLEOTIDE SEQUENCE [LARGE SCALE GENOMIC DNA]</scope>
    <source>
        <strain evidence="1 2">R-40508</strain>
    </source>
</reference>
<dbReference type="EMBL" id="LVHF01000018">
    <property type="protein sequence ID" value="OAN16521.1"/>
    <property type="molecule type" value="Genomic_DNA"/>
</dbReference>
<accession>A0A178KH23</accession>
<dbReference type="STRING" id="858640.A3K86_10135"/>
<evidence type="ECO:0000313" key="1">
    <source>
        <dbReference type="EMBL" id="OAN16521.1"/>
    </source>
</evidence>
<gene>
    <name evidence="1" type="ORF">A3K86_10135</name>
</gene>